<dbReference type="PANTHER" id="PTHR43080">
    <property type="entry name" value="CBS DOMAIN-CONTAINING PROTEIN CBSX3, MITOCHONDRIAL"/>
    <property type="match status" value="1"/>
</dbReference>
<dbReference type="SMART" id="SM00116">
    <property type="entry name" value="CBS"/>
    <property type="match status" value="2"/>
</dbReference>
<dbReference type="InterPro" id="IPR051257">
    <property type="entry name" value="Diverse_CBS-Domain"/>
</dbReference>
<comment type="caution">
    <text evidence="5">The sequence shown here is derived from an EMBL/GenBank/DDBJ whole genome shotgun (WGS) entry which is preliminary data.</text>
</comment>
<gene>
    <name evidence="5" type="ORF">NGB36_15915</name>
</gene>
<dbReference type="PROSITE" id="PS51371">
    <property type="entry name" value="CBS"/>
    <property type="match status" value="2"/>
</dbReference>
<dbReference type="CDD" id="cd04586">
    <property type="entry name" value="CBS_pair_BON_assoc"/>
    <property type="match status" value="1"/>
</dbReference>
<dbReference type="InterPro" id="IPR046342">
    <property type="entry name" value="CBS_dom_sf"/>
</dbReference>
<feature type="domain" description="CBS" evidence="4">
    <location>
        <begin position="44"/>
        <end position="101"/>
    </location>
</feature>
<evidence type="ECO:0000256" key="2">
    <source>
        <dbReference type="PROSITE-ProRule" id="PRU00703"/>
    </source>
</evidence>
<dbReference type="Pfam" id="PF00571">
    <property type="entry name" value="CBS"/>
    <property type="match status" value="2"/>
</dbReference>
<keyword evidence="6" id="KW-1185">Reference proteome</keyword>
<evidence type="ECO:0000313" key="5">
    <source>
        <dbReference type="EMBL" id="MCQ4082052.1"/>
    </source>
</evidence>
<dbReference type="SUPFAM" id="SSF54631">
    <property type="entry name" value="CBS-domain pair"/>
    <property type="match status" value="1"/>
</dbReference>
<dbReference type="InterPro" id="IPR007055">
    <property type="entry name" value="BON_dom"/>
</dbReference>
<dbReference type="Gene3D" id="3.10.580.10">
    <property type="entry name" value="CBS-domain"/>
    <property type="match status" value="1"/>
</dbReference>
<dbReference type="Proteomes" id="UP001057702">
    <property type="component" value="Unassembled WGS sequence"/>
</dbReference>
<evidence type="ECO:0000259" key="3">
    <source>
        <dbReference type="PROSITE" id="PS50914"/>
    </source>
</evidence>
<keyword evidence="1 2" id="KW-0129">CBS domain</keyword>
<feature type="domain" description="CBS" evidence="4">
    <location>
        <begin position="109"/>
        <end position="166"/>
    </location>
</feature>
<dbReference type="PANTHER" id="PTHR43080:SF29">
    <property type="entry name" value="OS02G0818000 PROTEIN"/>
    <property type="match status" value="1"/>
</dbReference>
<dbReference type="Pfam" id="PF04972">
    <property type="entry name" value="BON"/>
    <property type="match status" value="1"/>
</dbReference>
<accession>A0ABT1PWK6</accession>
<dbReference type="Gene3D" id="3.30.1340.30">
    <property type="match status" value="1"/>
</dbReference>
<reference evidence="5" key="1">
    <citation type="submission" date="2022-06" db="EMBL/GenBank/DDBJ databases">
        <title>Draft genome sequence of Streptomyces sp. RB6PN25 isolated from peat swamp forest in Thailand.</title>
        <authorList>
            <person name="Duangmal K."/>
            <person name="Klaysubun C."/>
        </authorList>
    </citation>
    <scope>NUCLEOTIDE SEQUENCE</scope>
    <source>
        <strain evidence="5">RB6PN25</strain>
    </source>
</reference>
<evidence type="ECO:0000256" key="1">
    <source>
        <dbReference type="ARBA" id="ARBA00023122"/>
    </source>
</evidence>
<evidence type="ECO:0000259" key="4">
    <source>
        <dbReference type="PROSITE" id="PS51371"/>
    </source>
</evidence>
<dbReference type="PROSITE" id="PS50914">
    <property type="entry name" value="BON"/>
    <property type="match status" value="1"/>
</dbReference>
<sequence>MTAGTGGLLRLGRALETTVCELLVGAPLEGGLVAMAHCTVDEVMTRSPVTVTPDAPVKSVVAALTKHGVTAVPVVGADGRPLGIVSEADLMVKESLRSGPGGETAAQVMSTPVFTARPEMAVPEAARVMERHHVKRLPVVDEEGRLVGIVSRTDLLSVFLRDDEAIGAEILHDDVFFGILWADSTALHVDVDDGVVTLTGTLQRRSTIPVAVQLCEAVDGVVAVHERLAWVQDDTALREPAGPVDGTRA</sequence>
<protein>
    <submittedName>
        <fullName evidence="5">CBS domain-containing protein</fullName>
    </submittedName>
</protein>
<name>A0ABT1PWK6_9ACTN</name>
<organism evidence="5 6">
    <name type="scientific">Streptomyces humicola</name>
    <dbReference type="NCBI Taxonomy" id="2953240"/>
    <lineage>
        <taxon>Bacteria</taxon>
        <taxon>Bacillati</taxon>
        <taxon>Actinomycetota</taxon>
        <taxon>Actinomycetes</taxon>
        <taxon>Kitasatosporales</taxon>
        <taxon>Streptomycetaceae</taxon>
        <taxon>Streptomyces</taxon>
    </lineage>
</organism>
<feature type="domain" description="BON" evidence="3">
    <location>
        <begin position="162"/>
        <end position="232"/>
    </location>
</feature>
<dbReference type="InterPro" id="IPR000644">
    <property type="entry name" value="CBS_dom"/>
</dbReference>
<dbReference type="RefSeq" id="WP_255920961.1">
    <property type="nucleotide sequence ID" value="NZ_JANFNG010000011.1"/>
</dbReference>
<evidence type="ECO:0000313" key="6">
    <source>
        <dbReference type="Proteomes" id="UP001057702"/>
    </source>
</evidence>
<dbReference type="EMBL" id="JANFNG010000011">
    <property type="protein sequence ID" value="MCQ4082052.1"/>
    <property type="molecule type" value="Genomic_DNA"/>
</dbReference>
<proteinExistence type="predicted"/>